<reference evidence="2" key="1">
    <citation type="journal article" date="2022" name="Mol. Ecol. Resour.">
        <title>The genomes of chicory, endive, great burdock and yacon provide insights into Asteraceae palaeo-polyploidization history and plant inulin production.</title>
        <authorList>
            <person name="Fan W."/>
            <person name="Wang S."/>
            <person name="Wang H."/>
            <person name="Wang A."/>
            <person name="Jiang F."/>
            <person name="Liu H."/>
            <person name="Zhao H."/>
            <person name="Xu D."/>
            <person name="Zhang Y."/>
        </authorList>
    </citation>
    <scope>NUCLEOTIDE SEQUENCE [LARGE SCALE GENOMIC DNA]</scope>
    <source>
        <strain evidence="2">cv. Niubang</strain>
    </source>
</reference>
<dbReference type="EMBL" id="CM042064">
    <property type="protein sequence ID" value="KAI3665087.1"/>
    <property type="molecule type" value="Genomic_DNA"/>
</dbReference>
<evidence type="ECO:0000313" key="2">
    <source>
        <dbReference type="Proteomes" id="UP001055879"/>
    </source>
</evidence>
<protein>
    <submittedName>
        <fullName evidence="1">Uncharacterized protein</fullName>
    </submittedName>
</protein>
<name>A0ACB8XDT2_ARCLA</name>
<reference evidence="1 2" key="2">
    <citation type="journal article" date="2022" name="Mol. Ecol. Resour.">
        <title>The genomes of chicory, endive, great burdock and yacon provide insights into Asteraceae paleo-polyploidization history and plant inulin production.</title>
        <authorList>
            <person name="Fan W."/>
            <person name="Wang S."/>
            <person name="Wang H."/>
            <person name="Wang A."/>
            <person name="Jiang F."/>
            <person name="Liu H."/>
            <person name="Zhao H."/>
            <person name="Xu D."/>
            <person name="Zhang Y."/>
        </authorList>
    </citation>
    <scope>NUCLEOTIDE SEQUENCE [LARGE SCALE GENOMIC DNA]</scope>
    <source>
        <strain evidence="2">cv. Niubang</strain>
    </source>
</reference>
<keyword evidence="2" id="KW-1185">Reference proteome</keyword>
<organism evidence="1 2">
    <name type="scientific">Arctium lappa</name>
    <name type="common">Greater burdock</name>
    <name type="synonym">Lappa major</name>
    <dbReference type="NCBI Taxonomy" id="4217"/>
    <lineage>
        <taxon>Eukaryota</taxon>
        <taxon>Viridiplantae</taxon>
        <taxon>Streptophyta</taxon>
        <taxon>Embryophyta</taxon>
        <taxon>Tracheophyta</taxon>
        <taxon>Spermatophyta</taxon>
        <taxon>Magnoliopsida</taxon>
        <taxon>eudicotyledons</taxon>
        <taxon>Gunneridae</taxon>
        <taxon>Pentapetalae</taxon>
        <taxon>asterids</taxon>
        <taxon>campanulids</taxon>
        <taxon>Asterales</taxon>
        <taxon>Asteraceae</taxon>
        <taxon>Carduoideae</taxon>
        <taxon>Cardueae</taxon>
        <taxon>Arctiinae</taxon>
        <taxon>Arctium</taxon>
    </lineage>
</organism>
<accession>A0ACB8XDT2</accession>
<dbReference type="Proteomes" id="UP001055879">
    <property type="component" value="Linkage Group LG18"/>
</dbReference>
<sequence>MKKMKKSLHVKKQKWTWSKSYAELHLTLKEAEKDYLGNKVIEWLKEKVKSTFEKYSRGSQLQEIEYDARQSKKTDEDDEEAKHGGKEKENDGKAFDATYFVVENVGGSSVQKKECNNRD</sequence>
<proteinExistence type="predicted"/>
<evidence type="ECO:0000313" key="1">
    <source>
        <dbReference type="EMBL" id="KAI3665087.1"/>
    </source>
</evidence>
<gene>
    <name evidence="1" type="ORF">L6452_43705</name>
</gene>
<comment type="caution">
    <text evidence="1">The sequence shown here is derived from an EMBL/GenBank/DDBJ whole genome shotgun (WGS) entry which is preliminary data.</text>
</comment>